<keyword evidence="1" id="KW-0732">Signal</keyword>
<reference evidence="2 3" key="1">
    <citation type="submission" date="2011-12" db="EMBL/GenBank/DDBJ databases">
        <title>The Genome Sequence of Prevotella maculosa OT 289.</title>
        <authorList>
            <consortium name="The Broad Institute Genome Sequencing Platform"/>
            <person name="Earl A."/>
            <person name="Ward D."/>
            <person name="Feldgarden M."/>
            <person name="Gevers D."/>
            <person name="Izard J."/>
            <person name="Blanton J.M."/>
            <person name="Mathney J."/>
            <person name="Tanner A.C."/>
            <person name="Dewhirst F.E."/>
            <person name="Young S.K."/>
            <person name="Zeng Q."/>
            <person name="Gargeya S."/>
            <person name="Fitzgerald M."/>
            <person name="Haas B."/>
            <person name="Abouelleil A."/>
            <person name="Alvarado L."/>
            <person name="Arachchi H.M."/>
            <person name="Berlin A."/>
            <person name="Chapman S.B."/>
            <person name="Gearin G."/>
            <person name="Goldberg J."/>
            <person name="Griggs A."/>
            <person name="Gujja S."/>
            <person name="Hansen M."/>
            <person name="Heiman D."/>
            <person name="Howarth C."/>
            <person name="Larimer J."/>
            <person name="Lui A."/>
            <person name="MacDonald P.J.P."/>
            <person name="McCowen C."/>
            <person name="Montmayeur A."/>
            <person name="Murphy C."/>
            <person name="Neiman D."/>
            <person name="Pearson M."/>
            <person name="Priest M."/>
            <person name="Roberts A."/>
            <person name="Saif S."/>
            <person name="Shea T."/>
            <person name="Sisk P."/>
            <person name="Stolte C."/>
            <person name="Sykes S."/>
            <person name="Wortman J."/>
            <person name="Nusbaum C."/>
            <person name="Birren B."/>
        </authorList>
    </citation>
    <scope>NUCLEOTIDE SEQUENCE [LARGE SCALE GENOMIC DNA]</scope>
    <source>
        <strain evidence="2 3">OT 289</strain>
    </source>
</reference>
<comment type="caution">
    <text evidence="2">The sequence shown here is derived from an EMBL/GenBank/DDBJ whole genome shotgun (WGS) entry which is preliminary data.</text>
</comment>
<dbReference type="RefSeq" id="WP_008564234.1">
    <property type="nucleotide sequence ID" value="NZ_JH594501.1"/>
</dbReference>
<dbReference type="AlphaFoldDB" id="H1HK20"/>
<dbReference type="OrthoDB" id="1025043at2"/>
<organism evidence="2 3">
    <name type="scientific">Segatella maculosa OT 289</name>
    <dbReference type="NCBI Taxonomy" id="999422"/>
    <lineage>
        <taxon>Bacteria</taxon>
        <taxon>Pseudomonadati</taxon>
        <taxon>Bacteroidota</taxon>
        <taxon>Bacteroidia</taxon>
        <taxon>Bacteroidales</taxon>
        <taxon>Prevotellaceae</taxon>
        <taxon>Segatella</taxon>
    </lineage>
</organism>
<dbReference type="STRING" id="999422.HMPREF9944_00514"/>
<dbReference type="SUPFAM" id="SSF56281">
    <property type="entry name" value="Metallo-hydrolase/oxidoreductase"/>
    <property type="match status" value="1"/>
</dbReference>
<evidence type="ECO:0000313" key="3">
    <source>
        <dbReference type="Proteomes" id="UP000003167"/>
    </source>
</evidence>
<dbReference type="InterPro" id="IPR036866">
    <property type="entry name" value="RibonucZ/Hydroxyglut_hydro"/>
</dbReference>
<gene>
    <name evidence="2" type="ORF">HMPREF9944_00514</name>
</gene>
<protein>
    <recommendedName>
        <fullName evidence="4">Metallo-beta-lactamase domain-containing protein</fullName>
    </recommendedName>
</protein>
<dbReference type="Gene3D" id="3.60.15.10">
    <property type="entry name" value="Ribonuclease Z/Hydroxyacylglutathione hydrolase-like"/>
    <property type="match status" value="1"/>
</dbReference>
<evidence type="ECO:0000313" key="2">
    <source>
        <dbReference type="EMBL" id="EHO72921.1"/>
    </source>
</evidence>
<accession>H1HK20</accession>
<dbReference type="Proteomes" id="UP000003167">
    <property type="component" value="Unassembled WGS sequence"/>
</dbReference>
<evidence type="ECO:0008006" key="4">
    <source>
        <dbReference type="Google" id="ProtNLM"/>
    </source>
</evidence>
<dbReference type="EMBL" id="AGEK01000016">
    <property type="protein sequence ID" value="EHO72921.1"/>
    <property type="molecule type" value="Genomic_DNA"/>
</dbReference>
<name>H1HK20_9BACT</name>
<proteinExistence type="predicted"/>
<sequence>MKKKVILAAIAALFTLTAFAQGKFETRKVGNFTLHVYNSGDVMADASYIVEGKKGLVILEEPLFKANASAFDTYVKKLKKPVEARITNYHEGATGSHVVIQPEGMHKFMHEGVYDAMMKGFQQSFGDKMAERPTGKAKEVAFGKSVTIDGVVYRFDKGPDNDFPAAQILIGKQVVLMHWAPAKAHMNNLQLANREAVAQALKGLKAAKATGARFFIGGHGGLSTVDALDFRIQYLEKMETLLRENGDASAFVAALKKAYPDLTGAEGLEALAKNLYQ</sequence>
<keyword evidence="3" id="KW-1185">Reference proteome</keyword>
<dbReference type="HOGENOM" id="CLU_1004202_0_0_10"/>
<dbReference type="PATRIC" id="fig|999422.3.peg.513"/>
<feature type="chain" id="PRO_5003551465" description="Metallo-beta-lactamase domain-containing protein" evidence="1">
    <location>
        <begin position="21"/>
        <end position="277"/>
    </location>
</feature>
<evidence type="ECO:0000256" key="1">
    <source>
        <dbReference type="SAM" id="SignalP"/>
    </source>
</evidence>
<feature type="signal peptide" evidence="1">
    <location>
        <begin position="1"/>
        <end position="20"/>
    </location>
</feature>